<dbReference type="EMBL" id="WIUZ02000012">
    <property type="protein sequence ID" value="KAF9782175.1"/>
    <property type="molecule type" value="Genomic_DNA"/>
</dbReference>
<dbReference type="AlphaFoldDB" id="A0A9P6L4Q2"/>
<feature type="region of interest" description="Disordered" evidence="1">
    <location>
        <begin position="188"/>
        <end position="322"/>
    </location>
</feature>
<dbReference type="OrthoDB" id="3232876at2759"/>
<dbReference type="Proteomes" id="UP000736335">
    <property type="component" value="Unassembled WGS sequence"/>
</dbReference>
<accession>A0A9P6L4Q2</accession>
<sequence>MVGIVLSQFASKEEEVPNTPPRSKRVGLITAGAPLSVDELERQHGIKAIDYAYHSKLAPVPPFIHRQAQPSIEGESSQQKPRSLQRVPTEIVDENSQQSSQGYNNSRLLARNPNPLERSPRRIRFPTTTVQTTITDTSNCAPPPPSAGPATGPQLASPYSPLRYTPDVPTEDIRLDYKGKASVLIPMDVDDDVRSTSPTPSPRLATPLTSPSPASAKVSGSVPTPPSTPPLKASSLSRNNSLTKRPSLTSGSRSLIRRSSSSHVLTGHPPRYYLRKRKPPATATPIVASSSQEAKPMSRSRKRSIIRGGILKGRPKKKAGKS</sequence>
<evidence type="ECO:0000313" key="3">
    <source>
        <dbReference type="Proteomes" id="UP000736335"/>
    </source>
</evidence>
<feature type="region of interest" description="Disordered" evidence="1">
    <location>
        <begin position="1"/>
        <end position="27"/>
    </location>
</feature>
<keyword evidence="3" id="KW-1185">Reference proteome</keyword>
<gene>
    <name evidence="2" type="ORF">BJ322DRAFT_1074681</name>
</gene>
<feature type="compositionally biased region" description="Polar residues" evidence="1">
    <location>
        <begin position="68"/>
        <end position="82"/>
    </location>
</feature>
<feature type="compositionally biased region" description="Low complexity" evidence="1">
    <location>
        <begin position="247"/>
        <end position="262"/>
    </location>
</feature>
<comment type="caution">
    <text evidence="2">The sequence shown here is derived from an EMBL/GenBank/DDBJ whole genome shotgun (WGS) entry which is preliminary data.</text>
</comment>
<organism evidence="2 3">
    <name type="scientific">Thelephora terrestris</name>
    <dbReference type="NCBI Taxonomy" id="56493"/>
    <lineage>
        <taxon>Eukaryota</taxon>
        <taxon>Fungi</taxon>
        <taxon>Dikarya</taxon>
        <taxon>Basidiomycota</taxon>
        <taxon>Agaricomycotina</taxon>
        <taxon>Agaricomycetes</taxon>
        <taxon>Thelephorales</taxon>
        <taxon>Thelephoraceae</taxon>
        <taxon>Thelephora</taxon>
    </lineage>
</organism>
<feature type="compositionally biased region" description="Basic residues" evidence="1">
    <location>
        <begin position="313"/>
        <end position="322"/>
    </location>
</feature>
<reference evidence="2" key="1">
    <citation type="journal article" date="2020" name="Nat. Commun.">
        <title>Large-scale genome sequencing of mycorrhizal fungi provides insights into the early evolution of symbiotic traits.</title>
        <authorList>
            <person name="Miyauchi S."/>
            <person name="Kiss E."/>
            <person name="Kuo A."/>
            <person name="Drula E."/>
            <person name="Kohler A."/>
            <person name="Sanchez-Garcia M."/>
            <person name="Morin E."/>
            <person name="Andreopoulos B."/>
            <person name="Barry K.W."/>
            <person name="Bonito G."/>
            <person name="Buee M."/>
            <person name="Carver A."/>
            <person name="Chen C."/>
            <person name="Cichocki N."/>
            <person name="Clum A."/>
            <person name="Culley D."/>
            <person name="Crous P.W."/>
            <person name="Fauchery L."/>
            <person name="Girlanda M."/>
            <person name="Hayes R.D."/>
            <person name="Keri Z."/>
            <person name="LaButti K."/>
            <person name="Lipzen A."/>
            <person name="Lombard V."/>
            <person name="Magnuson J."/>
            <person name="Maillard F."/>
            <person name="Murat C."/>
            <person name="Nolan M."/>
            <person name="Ohm R.A."/>
            <person name="Pangilinan J."/>
            <person name="Pereira M.F."/>
            <person name="Perotto S."/>
            <person name="Peter M."/>
            <person name="Pfister S."/>
            <person name="Riley R."/>
            <person name="Sitrit Y."/>
            <person name="Stielow J.B."/>
            <person name="Szollosi G."/>
            <person name="Zifcakova L."/>
            <person name="Stursova M."/>
            <person name="Spatafora J.W."/>
            <person name="Tedersoo L."/>
            <person name="Vaario L.M."/>
            <person name="Yamada A."/>
            <person name="Yan M."/>
            <person name="Wang P."/>
            <person name="Xu J."/>
            <person name="Bruns T."/>
            <person name="Baldrian P."/>
            <person name="Vilgalys R."/>
            <person name="Dunand C."/>
            <person name="Henrissat B."/>
            <person name="Grigoriev I.V."/>
            <person name="Hibbett D."/>
            <person name="Nagy L.G."/>
            <person name="Martin F.M."/>
        </authorList>
    </citation>
    <scope>NUCLEOTIDE SEQUENCE</scope>
    <source>
        <strain evidence="2">UH-Tt-Lm1</strain>
    </source>
</reference>
<evidence type="ECO:0000256" key="1">
    <source>
        <dbReference type="SAM" id="MobiDB-lite"/>
    </source>
</evidence>
<protein>
    <submittedName>
        <fullName evidence="2">Uncharacterized protein</fullName>
    </submittedName>
</protein>
<proteinExistence type="predicted"/>
<reference evidence="2" key="2">
    <citation type="submission" date="2020-11" db="EMBL/GenBank/DDBJ databases">
        <authorList>
            <consortium name="DOE Joint Genome Institute"/>
            <person name="Kuo A."/>
            <person name="Miyauchi S."/>
            <person name="Kiss E."/>
            <person name="Drula E."/>
            <person name="Kohler A."/>
            <person name="Sanchez-Garcia M."/>
            <person name="Andreopoulos B."/>
            <person name="Barry K.W."/>
            <person name="Bonito G."/>
            <person name="Buee M."/>
            <person name="Carver A."/>
            <person name="Chen C."/>
            <person name="Cichocki N."/>
            <person name="Clum A."/>
            <person name="Culley D."/>
            <person name="Crous P.W."/>
            <person name="Fauchery L."/>
            <person name="Girlanda M."/>
            <person name="Hayes R."/>
            <person name="Keri Z."/>
            <person name="Labutti K."/>
            <person name="Lipzen A."/>
            <person name="Lombard V."/>
            <person name="Magnuson J."/>
            <person name="Maillard F."/>
            <person name="Morin E."/>
            <person name="Murat C."/>
            <person name="Nolan M."/>
            <person name="Ohm R."/>
            <person name="Pangilinan J."/>
            <person name="Pereira M."/>
            <person name="Perotto S."/>
            <person name="Peter M."/>
            <person name="Riley R."/>
            <person name="Sitrit Y."/>
            <person name="Stielow B."/>
            <person name="Szollosi G."/>
            <person name="Zifcakova L."/>
            <person name="Stursova M."/>
            <person name="Spatafora J.W."/>
            <person name="Tedersoo L."/>
            <person name="Vaario L.-M."/>
            <person name="Yamada A."/>
            <person name="Yan M."/>
            <person name="Wang P."/>
            <person name="Xu J."/>
            <person name="Bruns T."/>
            <person name="Baldrian P."/>
            <person name="Vilgalys R."/>
            <person name="Henrissat B."/>
            <person name="Grigoriev I.V."/>
            <person name="Hibbett D."/>
            <person name="Nagy L.G."/>
            <person name="Martin F.M."/>
        </authorList>
    </citation>
    <scope>NUCLEOTIDE SEQUENCE</scope>
    <source>
        <strain evidence="2">UH-Tt-Lm1</strain>
    </source>
</reference>
<feature type="region of interest" description="Disordered" evidence="1">
    <location>
        <begin position="62"/>
        <end position="167"/>
    </location>
</feature>
<evidence type="ECO:0000313" key="2">
    <source>
        <dbReference type="EMBL" id="KAF9782175.1"/>
    </source>
</evidence>
<name>A0A9P6L4Q2_9AGAM</name>
<feature type="compositionally biased region" description="Low complexity" evidence="1">
    <location>
        <begin position="127"/>
        <end position="137"/>
    </location>
</feature>